<dbReference type="Proteomes" id="UP000214720">
    <property type="component" value="Unassembled WGS sequence"/>
</dbReference>
<name>A0A226X4E6_CABSO</name>
<protein>
    <submittedName>
        <fullName evidence="1">Uncharacterized protein</fullName>
    </submittedName>
</protein>
<reference evidence="2" key="1">
    <citation type="submission" date="2017-01" db="EMBL/GenBank/DDBJ databases">
        <title>Genome Analysis of Deinococcus marmoris KOPRI26562.</title>
        <authorList>
            <person name="Kim J.H."/>
            <person name="Oh H.-M."/>
        </authorList>
    </citation>
    <scope>NUCLEOTIDE SEQUENCE [LARGE SCALE GENOMIC DNA]</scope>
    <source>
        <strain evidence="2">PAMC 26633</strain>
    </source>
</reference>
<dbReference type="AlphaFoldDB" id="A0A226X4E6"/>
<organism evidence="1 2">
    <name type="scientific">Caballeronia sordidicola</name>
    <name type="common">Burkholderia sordidicola</name>
    <dbReference type="NCBI Taxonomy" id="196367"/>
    <lineage>
        <taxon>Bacteria</taxon>
        <taxon>Pseudomonadati</taxon>
        <taxon>Pseudomonadota</taxon>
        <taxon>Betaproteobacteria</taxon>
        <taxon>Burkholderiales</taxon>
        <taxon>Burkholderiaceae</taxon>
        <taxon>Caballeronia</taxon>
    </lineage>
</organism>
<sequence length="38" mass="4214">MRVTRAAPDEVATVDNGSPFFQSWCVHASIHWRGIEAA</sequence>
<evidence type="ECO:0000313" key="2">
    <source>
        <dbReference type="Proteomes" id="UP000214720"/>
    </source>
</evidence>
<accession>A0A226X4E6</accession>
<dbReference type="EMBL" id="MTHB01000095">
    <property type="protein sequence ID" value="OXC77728.1"/>
    <property type="molecule type" value="Genomic_DNA"/>
</dbReference>
<evidence type="ECO:0000313" key="1">
    <source>
        <dbReference type="EMBL" id="OXC77728.1"/>
    </source>
</evidence>
<comment type="caution">
    <text evidence="1">The sequence shown here is derived from an EMBL/GenBank/DDBJ whole genome shotgun (WGS) entry which is preliminary data.</text>
</comment>
<proteinExistence type="predicted"/>
<gene>
    <name evidence="1" type="ORF">BSU04_15350</name>
</gene>